<gene>
    <name evidence="1" type="ORF">ACI1P1_02635</name>
</gene>
<sequence length="645" mass="72804">MPNKRGWQRPFIHVNSRFKIAYLPFRYKLIAIFLLASIIPTFLLGGLINWTVNNIIENQVNGNTLQLIDKVNKTIENYFTDMQNNTYLIGFDPYVSQFLDNAQEGAGDIGADGRYRIRAFLQGITTLHSEIAGILLVNNRGDYISNELYAKSAGNLVREPWYMEAAANNGIFKLLGHPRSWGVANHSNYKDSELISAARAIVDPDTREVKGVVLIDLKLRVIAEAIKDVRLGKSGYLMVLDGSGDTIYAPVHSWAEFMRMEWFAKGQSGVTSQTVDNTHVQLIYEKSLFTGWTTVGVFPSHETVAEMREIRFYLVCFVFFVCMVGLGASSYLSYSITRPIWMLMKLMQKAELGDLTIRYTGRHQDEIGILGRAFNTMMARIHSLMQEVSRKEKQKREAELRSLQAQIKPHFLYNTLDTIHWLAHQRGAAEASEMVESLSKLFRIGLSKGQEKIGLDQEMEHVRSYMNIQKTRYQSKLNDAFHIDPAAEGLYVLKLITQPLVENAIYHGIKERRGPGTIHISARLERSLLLIEVRDDGMGIKPEKLQELLERLARVADNVLHETEDSRYAQAEGGEAAASVERMISGSGYGLLNVHSRLVLTFGREFGLRISSEWGKGTVVTVTHPIIKRDTEEPEHGKMEGSAGG</sequence>
<organism evidence="1 2">
    <name type="scientific">Paenibacillus mesotrionivorans</name>
    <dbReference type="NCBI Taxonomy" id="3160968"/>
    <lineage>
        <taxon>Bacteria</taxon>
        <taxon>Bacillati</taxon>
        <taxon>Bacillota</taxon>
        <taxon>Bacilli</taxon>
        <taxon>Bacillales</taxon>
        <taxon>Paenibacillaceae</taxon>
        <taxon>Paenibacillus</taxon>
    </lineage>
</organism>
<dbReference type="EC" id="2.7.13.3" evidence="1"/>
<evidence type="ECO:0000313" key="2">
    <source>
        <dbReference type="Proteomes" id="UP001631969"/>
    </source>
</evidence>
<proteinExistence type="predicted"/>
<dbReference type="Proteomes" id="UP001631969">
    <property type="component" value="Unassembled WGS sequence"/>
</dbReference>
<keyword evidence="1" id="KW-0418">Kinase</keyword>
<accession>A0ACC7NR82</accession>
<evidence type="ECO:0000313" key="1">
    <source>
        <dbReference type="EMBL" id="MFM9327186.1"/>
    </source>
</evidence>
<comment type="caution">
    <text evidence="1">The sequence shown here is derived from an EMBL/GenBank/DDBJ whole genome shotgun (WGS) entry which is preliminary data.</text>
</comment>
<name>A0ACC7NR82_9BACL</name>
<reference evidence="1" key="1">
    <citation type="submission" date="2024-12" db="EMBL/GenBank/DDBJ databases">
        <authorList>
            <person name="Wu N."/>
        </authorList>
    </citation>
    <scope>NUCLEOTIDE SEQUENCE</scope>
    <source>
        <strain evidence="1">P15</strain>
    </source>
</reference>
<keyword evidence="1" id="KW-0808">Transferase</keyword>
<protein>
    <submittedName>
        <fullName evidence="1">Sensor histidine kinase</fullName>
        <ecNumber evidence="1">2.7.13.3</ecNumber>
    </submittedName>
</protein>
<keyword evidence="2" id="KW-1185">Reference proteome</keyword>
<dbReference type="EMBL" id="JBJURJ010000002">
    <property type="protein sequence ID" value="MFM9327186.1"/>
    <property type="molecule type" value="Genomic_DNA"/>
</dbReference>